<comment type="similarity">
    <text evidence="2 7">Belongs to the sodium:solute symporter (SSF) (TC 2.A.21) family.</text>
</comment>
<keyword evidence="4 8" id="KW-0812">Transmembrane</keyword>
<comment type="caution">
    <text evidence="9">The sequence shown here is derived from an EMBL/GenBank/DDBJ whole genome shotgun (WGS) entry which is preliminary data.</text>
</comment>
<feature type="transmembrane region" description="Helical" evidence="8">
    <location>
        <begin position="84"/>
        <end position="104"/>
    </location>
</feature>
<evidence type="ECO:0000256" key="2">
    <source>
        <dbReference type="ARBA" id="ARBA00006434"/>
    </source>
</evidence>
<feature type="transmembrane region" description="Helical" evidence="8">
    <location>
        <begin position="513"/>
        <end position="531"/>
    </location>
</feature>
<feature type="transmembrane region" description="Helical" evidence="8">
    <location>
        <begin position="166"/>
        <end position="187"/>
    </location>
</feature>
<feature type="transmembrane region" description="Helical" evidence="8">
    <location>
        <begin position="284"/>
        <end position="312"/>
    </location>
</feature>
<dbReference type="PANTHER" id="PTHR46154:SF4">
    <property type="entry name" value="UREA ACTIVE TRANSPORTER"/>
    <property type="match status" value="1"/>
</dbReference>
<evidence type="ECO:0000256" key="7">
    <source>
        <dbReference type="RuleBase" id="RU362091"/>
    </source>
</evidence>
<sequence>METYEAALLLLLGFGGVSVLLALIYKAMRKNIYHERQSVDRTFDAGGRISTSLTAVTVASQLLWPADMLQSATLTVKVGIAGPLWYTVGVAVSIATFPIVSAHLKTRAPGAKTYPQIIFARHGKLAHLVYCFLALLVNVLIMAILIVAGKTTIQSVAPDTSDEFCLIILATLFGSYSYVGGLGTTFYVSYFNAALLYASALTIVVSVLYIPTESIAIVGSLEKIYDGVVNLTAPDGNEENSYLTFNSFEGLVWALVGLFVTAALTFCDQASWQSRIAAKPLQGVVGFLLATFMWVAIPASVAATTGMAYLAYSGQNVTDSLTDKQVDEGLVTPFIARLALGVTGEYLVLTMIGMALMSTGSGEVMAVSSIIVYDIYQIHIAPFRKHYVTTLQCLMCGKLKNTTSEDEQCTCPDVSTCSSCVESKEERNNQYELDKIFLCETHGAYRLYQEQLLHYKSWCILWISIGIIPYGMLVIASGIDLNWVYMAGAILTIPGLPGLVLSIFWCKSTSKGVIYGSLIGLAIGIAVWFGVGSSYQNGLSDFVKNTSEPIAILSGGLSCFFASLIVTVIVSLMTNNIKTPEDGDRELEKMKNIDNPLSSWIDIYAEDFPELAKTEKPSAHQLEGVFQKAKLVSYIGGAVIALLLVIIVPVTMSTLHVMTFDEFSTWTLTVHCFGLIMLVLVIFPTPIEETYLTLKQIGKNKKQRYLDLKKMNDLKL</sequence>
<dbReference type="EMBL" id="VSWD01000006">
    <property type="protein sequence ID" value="KAK3099520.1"/>
    <property type="molecule type" value="Genomic_DNA"/>
</dbReference>
<dbReference type="InterPro" id="IPR001734">
    <property type="entry name" value="Na/solute_symporter"/>
</dbReference>
<dbReference type="AlphaFoldDB" id="A0AA88YLR5"/>
<dbReference type="InterPro" id="IPR038377">
    <property type="entry name" value="Na/Glc_symporter_sf"/>
</dbReference>
<proteinExistence type="inferred from homology"/>
<feature type="transmembrane region" description="Helical" evidence="8">
    <location>
        <begin position="663"/>
        <end position="683"/>
    </location>
</feature>
<feature type="transmembrane region" description="Helical" evidence="8">
    <location>
        <begin position="485"/>
        <end position="506"/>
    </location>
</feature>
<dbReference type="GO" id="GO:0015204">
    <property type="term" value="F:urea transmembrane transporter activity"/>
    <property type="evidence" value="ECO:0007669"/>
    <property type="project" value="InterPro"/>
</dbReference>
<evidence type="ECO:0000256" key="1">
    <source>
        <dbReference type="ARBA" id="ARBA00004141"/>
    </source>
</evidence>
<organism evidence="9 10">
    <name type="scientific">Pinctada imbricata</name>
    <name type="common">Atlantic pearl-oyster</name>
    <name type="synonym">Pinctada martensii</name>
    <dbReference type="NCBI Taxonomy" id="66713"/>
    <lineage>
        <taxon>Eukaryota</taxon>
        <taxon>Metazoa</taxon>
        <taxon>Spiralia</taxon>
        <taxon>Lophotrochozoa</taxon>
        <taxon>Mollusca</taxon>
        <taxon>Bivalvia</taxon>
        <taxon>Autobranchia</taxon>
        <taxon>Pteriomorphia</taxon>
        <taxon>Pterioida</taxon>
        <taxon>Pterioidea</taxon>
        <taxon>Pteriidae</taxon>
        <taxon>Pinctada</taxon>
    </lineage>
</organism>
<reference evidence="9" key="1">
    <citation type="submission" date="2019-08" db="EMBL/GenBank/DDBJ databases">
        <title>The improved chromosome-level genome for the pearl oyster Pinctada fucata martensii using PacBio sequencing and Hi-C.</title>
        <authorList>
            <person name="Zheng Z."/>
        </authorList>
    </citation>
    <scope>NUCLEOTIDE SEQUENCE</scope>
    <source>
        <strain evidence="9">ZZ-2019</strain>
        <tissue evidence="9">Adductor muscle</tissue>
    </source>
</reference>
<evidence type="ECO:0000313" key="10">
    <source>
        <dbReference type="Proteomes" id="UP001186944"/>
    </source>
</evidence>
<accession>A0AA88YLR5</accession>
<evidence type="ECO:0000256" key="6">
    <source>
        <dbReference type="ARBA" id="ARBA00023136"/>
    </source>
</evidence>
<feature type="transmembrane region" description="Helical" evidence="8">
    <location>
        <begin position="194"/>
        <end position="212"/>
    </location>
</feature>
<feature type="transmembrane region" description="Helical" evidence="8">
    <location>
        <begin position="251"/>
        <end position="272"/>
    </location>
</feature>
<feature type="transmembrane region" description="Helical" evidence="8">
    <location>
        <begin position="631"/>
        <end position="651"/>
    </location>
</feature>
<feature type="transmembrane region" description="Helical" evidence="8">
    <location>
        <begin position="6"/>
        <end position="25"/>
    </location>
</feature>
<feature type="transmembrane region" description="Helical" evidence="8">
    <location>
        <begin position="551"/>
        <end position="572"/>
    </location>
</feature>
<dbReference type="PANTHER" id="PTHR46154">
    <property type="match status" value="1"/>
</dbReference>
<keyword evidence="3" id="KW-0813">Transport</keyword>
<evidence type="ECO:0000256" key="3">
    <source>
        <dbReference type="ARBA" id="ARBA00022448"/>
    </source>
</evidence>
<feature type="transmembrane region" description="Helical" evidence="8">
    <location>
        <begin position="458"/>
        <end position="479"/>
    </location>
</feature>
<evidence type="ECO:0000256" key="8">
    <source>
        <dbReference type="SAM" id="Phobius"/>
    </source>
</evidence>
<dbReference type="GO" id="GO:0005886">
    <property type="term" value="C:plasma membrane"/>
    <property type="evidence" value="ECO:0007669"/>
    <property type="project" value="TreeGrafter"/>
</dbReference>
<dbReference type="Gene3D" id="1.20.1730.10">
    <property type="entry name" value="Sodium/glucose cotransporter"/>
    <property type="match status" value="1"/>
</dbReference>
<dbReference type="InterPro" id="IPR031155">
    <property type="entry name" value="DUR"/>
</dbReference>
<dbReference type="Pfam" id="PF00474">
    <property type="entry name" value="SSF"/>
    <property type="match status" value="1"/>
</dbReference>
<evidence type="ECO:0000313" key="9">
    <source>
        <dbReference type="EMBL" id="KAK3099520.1"/>
    </source>
</evidence>
<evidence type="ECO:0000256" key="5">
    <source>
        <dbReference type="ARBA" id="ARBA00022989"/>
    </source>
</evidence>
<gene>
    <name evidence="9" type="ORF">FSP39_005677</name>
</gene>
<dbReference type="PROSITE" id="PS50283">
    <property type="entry name" value="NA_SOLUT_SYMP_3"/>
    <property type="match status" value="1"/>
</dbReference>
<keyword evidence="6 8" id="KW-0472">Membrane</keyword>
<feature type="transmembrane region" description="Helical" evidence="8">
    <location>
        <begin position="125"/>
        <end position="146"/>
    </location>
</feature>
<evidence type="ECO:0000256" key="4">
    <source>
        <dbReference type="ARBA" id="ARBA00022692"/>
    </source>
</evidence>
<dbReference type="Proteomes" id="UP001186944">
    <property type="component" value="Unassembled WGS sequence"/>
</dbReference>
<name>A0AA88YLR5_PINIB</name>
<keyword evidence="10" id="KW-1185">Reference proteome</keyword>
<comment type="subcellular location">
    <subcellularLocation>
        <location evidence="1">Membrane</location>
        <topology evidence="1">Multi-pass membrane protein</topology>
    </subcellularLocation>
</comment>
<protein>
    <submittedName>
        <fullName evidence="9">Uncharacterized protein</fullName>
    </submittedName>
</protein>
<feature type="transmembrane region" description="Helical" evidence="8">
    <location>
        <begin position="45"/>
        <end position="64"/>
    </location>
</feature>
<keyword evidence="5 8" id="KW-1133">Transmembrane helix</keyword>